<reference evidence="1 2" key="1">
    <citation type="submission" date="2022-06" db="EMBL/GenBank/DDBJ databases">
        <title>Isolation of gut microbiota from human fecal samples.</title>
        <authorList>
            <person name="Pamer E.G."/>
            <person name="Barat B."/>
            <person name="Waligurski E."/>
            <person name="Medina S."/>
            <person name="Paddock L."/>
            <person name="Mostad J."/>
        </authorList>
    </citation>
    <scope>NUCLEOTIDE SEQUENCE [LARGE SCALE GENOMIC DNA]</scope>
    <source>
        <strain evidence="1 2">DFI.9.73</strain>
    </source>
</reference>
<dbReference type="GeneID" id="90532584"/>
<dbReference type="Pfam" id="PF12646">
    <property type="entry name" value="DUF3783"/>
    <property type="match status" value="1"/>
</dbReference>
<organism evidence="1 2">
    <name type="scientific">Neglectibacter timonensis</name>
    <dbReference type="NCBI Taxonomy" id="1776382"/>
    <lineage>
        <taxon>Bacteria</taxon>
        <taxon>Bacillati</taxon>
        <taxon>Bacillota</taxon>
        <taxon>Clostridia</taxon>
        <taxon>Eubacteriales</taxon>
        <taxon>Oscillospiraceae</taxon>
        <taxon>Neglectibacter</taxon>
    </lineage>
</organism>
<evidence type="ECO:0000313" key="1">
    <source>
        <dbReference type="EMBL" id="MCQ4839551.1"/>
    </source>
</evidence>
<proteinExistence type="predicted"/>
<evidence type="ECO:0000313" key="2">
    <source>
        <dbReference type="Proteomes" id="UP001524473"/>
    </source>
</evidence>
<protein>
    <submittedName>
        <fullName evidence="1">DUF3783 domain-containing protein</fullName>
    </submittedName>
</protein>
<dbReference type="RefSeq" id="WP_066864520.1">
    <property type="nucleotide sequence ID" value="NZ_CABKVV010000014.1"/>
</dbReference>
<keyword evidence="2" id="KW-1185">Reference proteome</keyword>
<dbReference type="InterPro" id="IPR016621">
    <property type="entry name" value="UCP014543"/>
</dbReference>
<dbReference type="Proteomes" id="UP001524473">
    <property type="component" value="Unassembled WGS sequence"/>
</dbReference>
<accession>A0ABT1RY16</accession>
<comment type="caution">
    <text evidence="1">The sequence shown here is derived from an EMBL/GenBank/DDBJ whole genome shotgun (WGS) entry which is preliminary data.</text>
</comment>
<sequence length="126" mass="14508">MSVPTILLYEIDPQKESRLKLLCLALKIKVRQVKKEEYQETLAALCGMEPLLGGLYSGSELGEEMLVMANFPTRLLEAFLQKYRRKKLAPIALKAVLTETNLRWDSLQLHEELKREHEEMHGVEKG</sequence>
<name>A0ABT1RY16_9FIRM</name>
<dbReference type="EMBL" id="JANFZH010000011">
    <property type="protein sequence ID" value="MCQ4839551.1"/>
    <property type="molecule type" value="Genomic_DNA"/>
</dbReference>
<gene>
    <name evidence="1" type="ORF">NE695_06415</name>
</gene>